<protein>
    <submittedName>
        <fullName evidence="1">Carbohydrate ABC transporter substrate-binding protein</fullName>
    </submittedName>
</protein>
<dbReference type="KEGG" id="pacs:FAZ98_28025"/>
<sequence>MTTDVIQGLTWDHPRGFVALDAASRLDDAAALNLHWSKQPLEGFESHPIADLCDRFDLVVLDHPHIGEAVEAGCVWALDELFAPEELRAWAAQSVGPSYESYAWQGRQWGLPLDAATQVAVARADLIDARLPATWADVTALSRQGGVVLSVAGPHAMLSFCSMMAAWGAPPATDPKAKPFVDEDTALEVLDTMATIFGGMSEAAHDLNPIRMLEWLARSDEARYCPLIYGYVNYATSASGRKAVQFLDTPVRTAGGRHGSTLGGTGIALSRRAKPAPALLDHLRYLMSARAQTGFIPSHEGQPSHREAWRDASVNAAAGNFYRNTLATIEDAYVRPRCAGYIEFQTRASAAIRSALASRTPHRQLVSGLNLGFERLNER</sequence>
<gene>
    <name evidence="1" type="ORF">FAZ98_28025</name>
</gene>
<evidence type="ECO:0000313" key="2">
    <source>
        <dbReference type="Proteomes" id="UP000433577"/>
    </source>
</evidence>
<reference evidence="1 2" key="1">
    <citation type="submission" date="2019-12" db="EMBL/GenBank/DDBJ databases">
        <title>Paraburkholderia acidiphila 7Q-K02 sp. nov and Paraburkholderia acidisoli DHF22 sp. nov., two strains isolated from forest soil.</title>
        <authorList>
            <person name="Gao Z."/>
            <person name="Qiu L."/>
        </authorList>
    </citation>
    <scope>NUCLEOTIDE SEQUENCE [LARGE SCALE GENOMIC DNA]</scope>
    <source>
        <strain evidence="1 2">DHF22</strain>
    </source>
</reference>
<dbReference type="SUPFAM" id="SSF53850">
    <property type="entry name" value="Periplasmic binding protein-like II"/>
    <property type="match status" value="1"/>
</dbReference>
<dbReference type="OrthoDB" id="9811622at2"/>
<name>A0A7Z2GQ38_9BURK</name>
<dbReference type="Proteomes" id="UP000433577">
    <property type="component" value="Chromosome 3"/>
</dbReference>
<dbReference type="AlphaFoldDB" id="A0A7Z2GQ38"/>
<accession>A0A7Z2GQ38</accession>
<proteinExistence type="predicted"/>
<dbReference type="EMBL" id="CP046915">
    <property type="protein sequence ID" value="QGZ65594.1"/>
    <property type="molecule type" value="Genomic_DNA"/>
</dbReference>
<dbReference type="RefSeq" id="WP_158956188.1">
    <property type="nucleotide sequence ID" value="NZ_CP046915.1"/>
</dbReference>
<organism evidence="1 2">
    <name type="scientific">Paraburkholderia acidisoli</name>
    <dbReference type="NCBI Taxonomy" id="2571748"/>
    <lineage>
        <taxon>Bacteria</taxon>
        <taxon>Pseudomonadati</taxon>
        <taxon>Pseudomonadota</taxon>
        <taxon>Betaproteobacteria</taxon>
        <taxon>Burkholderiales</taxon>
        <taxon>Burkholderiaceae</taxon>
        <taxon>Paraburkholderia</taxon>
    </lineage>
</organism>
<keyword evidence="2" id="KW-1185">Reference proteome</keyword>
<evidence type="ECO:0000313" key="1">
    <source>
        <dbReference type="EMBL" id="QGZ65594.1"/>
    </source>
</evidence>
<dbReference type="Gene3D" id="3.40.190.10">
    <property type="entry name" value="Periplasmic binding protein-like II"/>
    <property type="match status" value="2"/>
</dbReference>